<keyword evidence="3" id="KW-1185">Reference proteome</keyword>
<keyword evidence="1" id="KW-1133">Transmembrane helix</keyword>
<accession>A0AAE9EF15</accession>
<dbReference type="EMBL" id="CP092621">
    <property type="protein sequence ID" value="UMM20566.1"/>
    <property type="molecule type" value="Genomic_DNA"/>
</dbReference>
<sequence>MDPPDWYTKPTKFKNGKMTDLGIGRVLEYMSFERRSQIATECPTIRGIEKSTPMNLEKLCFDYDGFTVNSTNYSILPELWKNKDWNNRQMMQKILPKDFPLSLAQLPEYLYRKQDFGSSEPPFPQEFILEIKKDKDEQCYLLKKDYSNLSLYLATKKFATEFFGKNRKIYTGLLELNRLLYGPDETIYRLLEGLEIYPTKVKTRGEPMDQLGQILAPNHEIQVFSLPLQGVRPHIFGHPLVINSKKLQLHGSTFSDLESYLQFINRLPNRKMDIAFEILRRDFPGYIRRGITVPLAVGTEFSWILWDAELSETLNSLKKELQGFAIRGEEGDERFQDTVYCIAIPRTDGETELQLLQKIRICPKYANNPDIRFHDNEIRLRVVPRGTSIPADADSVECALRRKKHLKMLKSPFYLIGGIIIVFLVALALLIIIPILLIVYLLYKITEWAKIICRPTSLFCRIVAFGPAKLQTTS</sequence>
<feature type="transmembrane region" description="Helical" evidence="1">
    <location>
        <begin position="413"/>
        <end position="443"/>
    </location>
</feature>
<evidence type="ECO:0000256" key="1">
    <source>
        <dbReference type="SAM" id="Phobius"/>
    </source>
</evidence>
<dbReference type="InterPro" id="IPR021942">
    <property type="entry name" value="DUF3557"/>
</dbReference>
<proteinExistence type="predicted"/>
<dbReference type="PANTHER" id="PTHR31379:SF1">
    <property type="entry name" value="F-BOX C PROTEIN-RELATED"/>
    <property type="match status" value="1"/>
</dbReference>
<dbReference type="AlphaFoldDB" id="A0AAE9EF15"/>
<protein>
    <submittedName>
        <fullName evidence="2">Uncharacterized protein</fullName>
    </submittedName>
</protein>
<dbReference type="Proteomes" id="UP000829354">
    <property type="component" value="Chromosome II"/>
</dbReference>
<evidence type="ECO:0000313" key="3">
    <source>
        <dbReference type="Proteomes" id="UP000829354"/>
    </source>
</evidence>
<keyword evidence="1" id="KW-0472">Membrane</keyword>
<reference evidence="2 3" key="1">
    <citation type="submission" date="2022-04" db="EMBL/GenBank/DDBJ databases">
        <title>Chromosome-level reference genomes for two strains of Caenorhabditis briggsae: an improved platform for comparative genomics.</title>
        <authorList>
            <person name="Stevens L."/>
            <person name="Andersen E."/>
        </authorList>
    </citation>
    <scope>NUCLEOTIDE SEQUENCE [LARGE SCALE GENOMIC DNA]</scope>
    <source>
        <strain evidence="2">VX34</strain>
        <tissue evidence="2">Whole-organism</tissue>
    </source>
</reference>
<gene>
    <name evidence="2" type="ORF">L5515_015789</name>
</gene>
<name>A0AAE9EF15_CAEBR</name>
<dbReference type="PANTHER" id="PTHR31379">
    <property type="entry name" value="F-BOX C PROTEIN-RELATED-RELATED"/>
    <property type="match status" value="1"/>
</dbReference>
<organism evidence="2 3">
    <name type="scientific">Caenorhabditis briggsae</name>
    <dbReference type="NCBI Taxonomy" id="6238"/>
    <lineage>
        <taxon>Eukaryota</taxon>
        <taxon>Metazoa</taxon>
        <taxon>Ecdysozoa</taxon>
        <taxon>Nematoda</taxon>
        <taxon>Chromadorea</taxon>
        <taxon>Rhabditida</taxon>
        <taxon>Rhabditina</taxon>
        <taxon>Rhabditomorpha</taxon>
        <taxon>Rhabditoidea</taxon>
        <taxon>Rhabditidae</taxon>
        <taxon>Peloderinae</taxon>
        <taxon>Caenorhabditis</taxon>
    </lineage>
</organism>
<evidence type="ECO:0000313" key="2">
    <source>
        <dbReference type="EMBL" id="UMM20566.1"/>
    </source>
</evidence>
<keyword evidence="1" id="KW-0812">Transmembrane</keyword>